<evidence type="ECO:0000313" key="19">
    <source>
        <dbReference type="Proteomes" id="UP000887567"/>
    </source>
</evidence>
<protein>
    <recommendedName>
        <fullName evidence="13">Guanylate cyclase soluble subunit beta-1</fullName>
        <ecNumber evidence="3">4.6.1.2</ecNumber>
    </recommendedName>
    <alternativeName>
        <fullName evidence="14">Guanylate cyclase soluble subunit beta-3</fullName>
    </alternativeName>
    <alternativeName>
        <fullName evidence="15">Soluble guanylate cyclase small subunit</fullName>
    </alternativeName>
</protein>
<dbReference type="GO" id="GO:0019934">
    <property type="term" value="P:cGMP-mediated signaling"/>
    <property type="evidence" value="ECO:0007669"/>
    <property type="project" value="TreeGrafter"/>
</dbReference>
<keyword evidence="5" id="KW-0349">Heme</keyword>
<keyword evidence="19" id="KW-1185">Reference proteome</keyword>
<evidence type="ECO:0000256" key="1">
    <source>
        <dbReference type="ARBA" id="ARBA00001971"/>
    </source>
</evidence>
<comment type="subcellular location">
    <subcellularLocation>
        <location evidence="2">Cytoplasm</location>
    </subcellularLocation>
</comment>
<keyword evidence="11" id="KW-0141">cGMP biosynthesis</keyword>
<keyword evidence="9" id="KW-0342">GTP-binding</keyword>
<feature type="domain" description="Guanylate cyclase" evidence="17">
    <location>
        <begin position="432"/>
        <end position="561"/>
    </location>
</feature>
<evidence type="ECO:0000256" key="9">
    <source>
        <dbReference type="ARBA" id="ARBA00023134"/>
    </source>
</evidence>
<dbReference type="Gene3D" id="3.30.70.1230">
    <property type="entry name" value="Nucleotide cyclase"/>
    <property type="match status" value="1"/>
</dbReference>
<dbReference type="GO" id="GO:0008074">
    <property type="term" value="C:guanylate cyclase complex, soluble"/>
    <property type="evidence" value="ECO:0007669"/>
    <property type="project" value="TreeGrafter"/>
</dbReference>
<dbReference type="PROSITE" id="PS50125">
    <property type="entry name" value="GUANYLATE_CYCLASE_2"/>
    <property type="match status" value="1"/>
</dbReference>
<proteinExistence type="inferred from homology"/>
<dbReference type="Pfam" id="PF07700">
    <property type="entry name" value="HNOB"/>
    <property type="match status" value="1"/>
</dbReference>
<dbReference type="Proteomes" id="UP000887567">
    <property type="component" value="Unplaced"/>
</dbReference>
<dbReference type="GO" id="GO:0004383">
    <property type="term" value="F:guanylate cyclase activity"/>
    <property type="evidence" value="ECO:0007669"/>
    <property type="project" value="UniProtKB-EC"/>
</dbReference>
<dbReference type="GO" id="GO:0005525">
    <property type="term" value="F:GTP binding"/>
    <property type="evidence" value="ECO:0007669"/>
    <property type="project" value="UniProtKB-KW"/>
</dbReference>
<dbReference type="Gene3D" id="3.90.1520.10">
    <property type="entry name" value="H-NOX domain"/>
    <property type="match status" value="1"/>
</dbReference>
<dbReference type="RefSeq" id="XP_020910183.1">
    <property type="nucleotide sequence ID" value="XM_021054524.2"/>
</dbReference>
<dbReference type="InterPro" id="IPR029787">
    <property type="entry name" value="Nucleotide_cyclase"/>
</dbReference>
<evidence type="ECO:0000256" key="7">
    <source>
        <dbReference type="ARBA" id="ARBA00022741"/>
    </source>
</evidence>
<evidence type="ECO:0000256" key="13">
    <source>
        <dbReference type="ARBA" id="ARBA00039698"/>
    </source>
</evidence>
<dbReference type="Gene3D" id="3.30.450.260">
    <property type="entry name" value="Haem NO binding associated domain"/>
    <property type="match status" value="1"/>
</dbReference>
<comment type="similarity">
    <text evidence="16">Belongs to the adenylyl cyclase class-4/guanylyl cyclase family.</text>
</comment>
<dbReference type="EC" id="4.6.1.2" evidence="3"/>
<dbReference type="FunFam" id="3.30.450.260:FF:000001">
    <property type="entry name" value="guanylate cyclase soluble subunit beta-1 isoform X1"/>
    <property type="match status" value="1"/>
</dbReference>
<dbReference type="PANTHER" id="PTHR45655">
    <property type="entry name" value="GUANYLATE CYCLASE SOLUBLE SUBUNIT BETA-2"/>
    <property type="match status" value="1"/>
</dbReference>
<dbReference type="Pfam" id="PF00211">
    <property type="entry name" value="Guanylate_cyc"/>
    <property type="match status" value="1"/>
</dbReference>
<evidence type="ECO:0000313" key="18">
    <source>
        <dbReference type="EnsemblMetazoa" id="XP_020910183.1"/>
    </source>
</evidence>
<keyword evidence="6" id="KW-0479">Metal-binding</keyword>
<evidence type="ECO:0000256" key="11">
    <source>
        <dbReference type="ARBA" id="ARBA00023293"/>
    </source>
</evidence>
<dbReference type="GO" id="GO:0070482">
    <property type="term" value="P:response to oxygen levels"/>
    <property type="evidence" value="ECO:0007669"/>
    <property type="project" value="TreeGrafter"/>
</dbReference>
<dbReference type="SUPFAM" id="SSF111126">
    <property type="entry name" value="Ligand-binding domain in the NO signalling and Golgi transport"/>
    <property type="match status" value="1"/>
</dbReference>
<evidence type="ECO:0000256" key="14">
    <source>
        <dbReference type="ARBA" id="ARBA00041698"/>
    </source>
</evidence>
<dbReference type="SUPFAM" id="SSF55073">
    <property type="entry name" value="Nucleotide cyclase"/>
    <property type="match status" value="1"/>
</dbReference>
<dbReference type="OrthoDB" id="6127067at2759"/>
<evidence type="ECO:0000256" key="10">
    <source>
        <dbReference type="ARBA" id="ARBA00023239"/>
    </source>
</evidence>
<dbReference type="InterPro" id="IPR018297">
    <property type="entry name" value="A/G_cyclase_CS"/>
</dbReference>
<comment type="function">
    <text evidence="12">Mediates responses to nitric oxide (NO) by catalyzing the biosynthesis of the signaling molecule cGMP.</text>
</comment>
<organism evidence="18 19">
    <name type="scientific">Exaiptasia diaphana</name>
    <name type="common">Tropical sea anemone</name>
    <name type="synonym">Aiptasia pulchella</name>
    <dbReference type="NCBI Taxonomy" id="2652724"/>
    <lineage>
        <taxon>Eukaryota</taxon>
        <taxon>Metazoa</taxon>
        <taxon>Cnidaria</taxon>
        <taxon>Anthozoa</taxon>
        <taxon>Hexacorallia</taxon>
        <taxon>Actiniaria</taxon>
        <taxon>Aiptasiidae</taxon>
        <taxon>Exaiptasia</taxon>
    </lineage>
</organism>
<evidence type="ECO:0000256" key="5">
    <source>
        <dbReference type="ARBA" id="ARBA00022617"/>
    </source>
</evidence>
<evidence type="ECO:0000256" key="4">
    <source>
        <dbReference type="ARBA" id="ARBA00022490"/>
    </source>
</evidence>
<evidence type="ECO:0000256" key="3">
    <source>
        <dbReference type="ARBA" id="ARBA00012202"/>
    </source>
</evidence>
<dbReference type="PANTHER" id="PTHR45655:SF2">
    <property type="entry name" value="GUANYLATE CYCLASE SOLUBLE SUBUNIT BETA-1"/>
    <property type="match status" value="1"/>
</dbReference>
<keyword evidence="4" id="KW-0963">Cytoplasm</keyword>
<dbReference type="Pfam" id="PF07701">
    <property type="entry name" value="HNOBA"/>
    <property type="match status" value="1"/>
</dbReference>
<accession>A0A913XUX8</accession>
<dbReference type="EnsemblMetazoa" id="XM_021054524.2">
    <property type="protein sequence ID" value="XP_020910183.1"/>
    <property type="gene ID" value="LOC110248036"/>
</dbReference>
<keyword evidence="10 16" id="KW-0456">Lyase</keyword>
<dbReference type="InterPro" id="IPR042463">
    <property type="entry name" value="HNOB_dom_associated_sf"/>
</dbReference>
<evidence type="ECO:0000256" key="16">
    <source>
        <dbReference type="RuleBase" id="RU000405"/>
    </source>
</evidence>
<evidence type="ECO:0000256" key="8">
    <source>
        <dbReference type="ARBA" id="ARBA00023004"/>
    </source>
</evidence>
<evidence type="ECO:0000259" key="17">
    <source>
        <dbReference type="PROSITE" id="PS50125"/>
    </source>
</evidence>
<dbReference type="InterPro" id="IPR024096">
    <property type="entry name" value="NO_sig/Golgi_transp_ligand-bd"/>
</dbReference>
<evidence type="ECO:0000256" key="2">
    <source>
        <dbReference type="ARBA" id="ARBA00004496"/>
    </source>
</evidence>
<dbReference type="KEGG" id="epa:110248036"/>
<keyword evidence="8" id="KW-0408">Iron</keyword>
<dbReference type="PROSITE" id="PS00452">
    <property type="entry name" value="GUANYLATE_CYCLASE_1"/>
    <property type="match status" value="1"/>
</dbReference>
<dbReference type="CDD" id="cd07302">
    <property type="entry name" value="CHD"/>
    <property type="match status" value="1"/>
</dbReference>
<dbReference type="InterPro" id="IPR038158">
    <property type="entry name" value="H-NOX_domain_sf"/>
</dbReference>
<dbReference type="InterPro" id="IPR011645">
    <property type="entry name" value="HNOB_dom_associated"/>
</dbReference>
<keyword evidence="7" id="KW-0547">Nucleotide-binding</keyword>
<reference evidence="18" key="1">
    <citation type="submission" date="2022-11" db="UniProtKB">
        <authorList>
            <consortium name="EnsemblMetazoa"/>
        </authorList>
    </citation>
    <scope>IDENTIFICATION</scope>
</reference>
<dbReference type="SMART" id="SM00044">
    <property type="entry name" value="CYCc"/>
    <property type="match status" value="1"/>
</dbReference>
<name>A0A913XUX8_EXADI</name>
<sequence>MYGFINRALQDMVVRDYGFDVWKDILKKANIDLGDEHGFNERRIYDDQNTTDLLNIAVDVLGVSKNFILEKFGTNFFEHCQLSGYDTMLHALGGTMKEFFNSLDGLHEQMLLLYPGMRPPSFRAKESKYGRRLEIHYNSERAGLEYLVVGLVKAVADKMFGVAVNVKVLSTIGPDNSWAKILVLAQNDEDLKYIIPQNKEIALKEQELSMVTLGSRMNNITFCRACPFHVMFDHKMVIYQAGISVCRVLPAVKIGKSKFQDVFDSIRPPIELTFDNILDFINKVYVVKTKEGLLDSSSLTTVTEDDFGTLESPSMRFRGQMLHLPECDSIVFLASPSVVNLDGLNEKGLYLSDIPIHDATRDLILLSEQHNAEFKLSQRLEILTDKLQQTSRELQNEQQLTDRLLYSILPASVANDLRLRKPVMANKYEIVTILFSGIVNFTSYCNQISEPMEIVELLNEVYIKFDSLTDNNDEVYKVETVGDKYMAVSGLPTKCENHGSNIANLALDMMNIIKGVNAKGIQQLQVTVGIHSGEVVAGVVGQKKPRYCLFGNTVNLTSRTETTGLKGKINVSEYAYRCLLCQPSERFVFKRRGPVVMKGKKEPMITYILSEKNNT</sequence>
<dbReference type="GO" id="GO:0020037">
    <property type="term" value="F:heme binding"/>
    <property type="evidence" value="ECO:0007669"/>
    <property type="project" value="InterPro"/>
</dbReference>
<dbReference type="GeneID" id="110248036"/>
<dbReference type="OMA" id="EPMITYI"/>
<evidence type="ECO:0000256" key="15">
    <source>
        <dbReference type="ARBA" id="ARBA00043208"/>
    </source>
</evidence>
<dbReference type="Gene3D" id="6.10.250.780">
    <property type="match status" value="1"/>
</dbReference>
<comment type="cofactor">
    <cofactor evidence="1">
        <name>heme</name>
        <dbReference type="ChEBI" id="CHEBI:30413"/>
    </cofactor>
</comment>
<evidence type="ECO:0000256" key="12">
    <source>
        <dbReference type="ARBA" id="ARBA00037442"/>
    </source>
</evidence>
<dbReference type="InterPro" id="IPR001054">
    <property type="entry name" value="A/G_cyclase"/>
</dbReference>
<dbReference type="InterPro" id="IPR011644">
    <property type="entry name" value="Heme_NO-bd"/>
</dbReference>
<dbReference type="FunFam" id="3.30.70.1230:FF:000005">
    <property type="entry name" value="Guanylate cyclase soluble subunit beta-1"/>
    <property type="match status" value="1"/>
</dbReference>
<dbReference type="GO" id="GO:0046872">
    <property type="term" value="F:metal ion binding"/>
    <property type="evidence" value="ECO:0007669"/>
    <property type="project" value="UniProtKB-KW"/>
</dbReference>
<evidence type="ECO:0000256" key="6">
    <source>
        <dbReference type="ARBA" id="ARBA00022723"/>
    </source>
</evidence>
<dbReference type="AlphaFoldDB" id="A0A913XUX8"/>